<keyword evidence="1" id="KW-0732">Signal</keyword>
<keyword evidence="5" id="KW-1185">Reference proteome</keyword>
<dbReference type="RefSeq" id="WP_138853328.1">
    <property type="nucleotide sequence ID" value="NZ_CP040710.1"/>
</dbReference>
<dbReference type="GO" id="GO:0004553">
    <property type="term" value="F:hydrolase activity, hydrolyzing O-glycosyl compounds"/>
    <property type="evidence" value="ECO:0007669"/>
    <property type="project" value="UniProtKB-ARBA"/>
</dbReference>
<dbReference type="NCBIfam" id="NF045579">
    <property type="entry name" value="rhamnoside_JR"/>
    <property type="match status" value="1"/>
</dbReference>
<reference evidence="4 5" key="1">
    <citation type="submission" date="2019-05" db="EMBL/GenBank/DDBJ databases">
        <title>Genome sequencing of F202Z8.</title>
        <authorList>
            <person name="Kwon Y.M."/>
        </authorList>
    </citation>
    <scope>NUCLEOTIDE SEQUENCE [LARGE SCALE GENOMIC DNA]</scope>
    <source>
        <strain evidence="4 5">F202Z8</strain>
    </source>
</reference>
<evidence type="ECO:0000313" key="4">
    <source>
        <dbReference type="EMBL" id="QCX00985.1"/>
    </source>
</evidence>
<dbReference type="InterPro" id="IPR054593">
    <property type="entry name" value="Beta-mannosidase-like_N2"/>
</dbReference>
<dbReference type="EMBL" id="CP040710">
    <property type="protein sequence ID" value="QCX00985.1"/>
    <property type="molecule type" value="Genomic_DNA"/>
</dbReference>
<evidence type="ECO:0000313" key="5">
    <source>
        <dbReference type="Proteomes" id="UP000310017"/>
    </source>
</evidence>
<dbReference type="Pfam" id="PF17132">
    <property type="entry name" value="Glyco_hydro_106"/>
    <property type="match status" value="1"/>
</dbReference>
<sequence length="1113" mass="126065">MTTIFRTGLAILACGILSAQTSGDALSQEKFSDPEPEYRPKTWMHAMSGNMSKAGLTKDLEAMAATGIGGIILFNVSAFTKKGDVVFNSPEHIAMTGHAAAECERLGLSFGVHNCDGWTSSGGPWVAPEHSMKQIVHRKIVVEGGKVNVQLPEPTRRGDFYRDVATIAYPSLPSEVIDANSKPKVTASSDDFDTNLITDGKIDERSWLRVPEGEISWIQWEYKQPHTVRSFYLNCEKKRENGITKLQTSEDGIHFEDVMDFTVLRQGKKEYAIDQHFAAITAKYFRFVTDMDFELSEIDLSAVYRYNDMLPRTSLYRFENRRLPDLDEASSEMIIRKEDMVNVTEAVDENGNLKTTLPEGDWTIMRFGYTITGAVNSPASDEGRGWEVDKMSRASFKTFFDGYVKNVIDVSKPVAPNALQYIEIDSYEVGGQNWTQGYEEQFKEHFGYDILDFLPLYAGRYIDDLDTTERILWDIRNFNSQLMVENYFDYFTELCHDEGLISYVEPYSFNAAFNELDAARSVDIPMGEFWMHQRYQTETAVSGARIYGKNIVSAESFSAQPDINWKSHPGFMKLTGDIAWSLGINEFMFHRFTHQANTHVAPGITMGIWGSHIDRTQTWWEGAGKSWFKYLARGQYLLRKGIPVSDLLVFVGDGTPSSSYQARSIQPKLPDYVNFDCINSDALINRIEVEDDKMVLPNGISYYMLHLKNMKEVKLTTLRKIADLAAKGIIITGEKPQKLGGYNHSPTDKKEFDELVEKIWSSPKTKTDEAWEELYETYNIPKDLVMDQGEDIGYTHRKTENEDIYFFYNPHETSKTFQCTFNVADKIPELWDPMTGEAIKSGTFEHHKNGTTTTLVTLPTEGSTFVVFKTPSENSISVDPKYVLAHPEVQAIFSEQSGLKYEVSKSGEFEVRLTDGKTKKLEVEKIPEAISLTGSWDVTFPLPNSDQKTLQFPELVDWSQHSDTEIKYFSGSATYNKTFDLSKKTLAKGLRLKLDLGEVHVAAKVSLNGKHLGVLWKSPYQIDITEAAKKGENILIIEVTNQWTNRLIGDENYPDTSGYFDSEEMPDWYVNNEPPPNTKRSTFATQKFFEKGDELLSAGLIGPVTIKASKLIE</sequence>
<dbReference type="Gene3D" id="2.60.120.260">
    <property type="entry name" value="Galactose-binding domain-like"/>
    <property type="match status" value="2"/>
</dbReference>
<organism evidence="4 5">
    <name type="scientific">Aggregatimonas sangjinii</name>
    <dbReference type="NCBI Taxonomy" id="2583587"/>
    <lineage>
        <taxon>Bacteria</taxon>
        <taxon>Pseudomonadati</taxon>
        <taxon>Bacteroidota</taxon>
        <taxon>Flavobacteriia</taxon>
        <taxon>Flavobacteriales</taxon>
        <taxon>Flavobacteriaceae</taxon>
        <taxon>Aggregatimonas</taxon>
    </lineage>
</organism>
<dbReference type="InterPro" id="IPR008979">
    <property type="entry name" value="Galactose-bd-like_sf"/>
</dbReference>
<dbReference type="KEGG" id="asag:FGM00_13000"/>
<name>A0A5B7SQL6_9FLAO</name>
<gene>
    <name evidence="4" type="ORF">FGM00_13000</name>
</gene>
<feature type="domain" description="Beta-mannosidase-like galactose-binding" evidence="3">
    <location>
        <begin position="972"/>
        <end position="1054"/>
    </location>
</feature>
<protein>
    <submittedName>
        <fullName evidence="4">Glycoside hydrolase</fullName>
    </submittedName>
</protein>
<dbReference type="PANTHER" id="PTHR43817:SF1">
    <property type="entry name" value="HYDROLASE, FAMILY 43, PUTATIVE (AFU_ORTHOLOGUE AFUA_3G01660)-RELATED"/>
    <property type="match status" value="1"/>
</dbReference>
<proteinExistence type="predicted"/>
<evidence type="ECO:0000256" key="2">
    <source>
        <dbReference type="ARBA" id="ARBA00022801"/>
    </source>
</evidence>
<dbReference type="Proteomes" id="UP000310017">
    <property type="component" value="Chromosome"/>
</dbReference>
<keyword evidence="2 4" id="KW-0378">Hydrolase</keyword>
<dbReference type="SUPFAM" id="SSF49785">
    <property type="entry name" value="Galactose-binding domain-like"/>
    <property type="match status" value="1"/>
</dbReference>
<dbReference type="Pfam" id="PF22666">
    <property type="entry name" value="Glyco_hydro_2_N2"/>
    <property type="match status" value="1"/>
</dbReference>
<dbReference type="PANTHER" id="PTHR43817">
    <property type="entry name" value="GLYCOSYL HYDROLASE"/>
    <property type="match status" value="1"/>
</dbReference>
<dbReference type="OrthoDB" id="9761519at2"/>
<dbReference type="AlphaFoldDB" id="A0A5B7SQL6"/>
<evidence type="ECO:0000259" key="3">
    <source>
        <dbReference type="Pfam" id="PF22666"/>
    </source>
</evidence>
<accession>A0A5B7SQL6</accession>
<evidence type="ECO:0000256" key="1">
    <source>
        <dbReference type="ARBA" id="ARBA00022729"/>
    </source>
</evidence>